<keyword evidence="2" id="KW-1133">Transmembrane helix</keyword>
<feature type="transmembrane region" description="Helical" evidence="2">
    <location>
        <begin position="18"/>
        <end position="37"/>
    </location>
</feature>
<evidence type="ECO:0000313" key="3">
    <source>
        <dbReference type="EMBL" id="CAD8859312.1"/>
    </source>
</evidence>
<evidence type="ECO:0000256" key="2">
    <source>
        <dbReference type="SAM" id="Phobius"/>
    </source>
</evidence>
<dbReference type="AlphaFoldDB" id="A0A7S1FC93"/>
<organism evidence="3">
    <name type="scientific">Noctiluca scintillans</name>
    <name type="common">Sea sparkle</name>
    <name type="synonym">Red tide dinoflagellate</name>
    <dbReference type="NCBI Taxonomy" id="2966"/>
    <lineage>
        <taxon>Eukaryota</taxon>
        <taxon>Sar</taxon>
        <taxon>Alveolata</taxon>
        <taxon>Dinophyceae</taxon>
        <taxon>Noctilucales</taxon>
        <taxon>Noctilucaceae</taxon>
        <taxon>Noctiluca</taxon>
    </lineage>
</organism>
<sequence>MASAGTDRAVTCCVKARVYAIVGVMCALFALACLYAFPPLPASPDDSALCKDNPGCATLDGYCCPHEDGMMLACCTQLTSPATATPASGALETQSVARTESTMTA</sequence>
<name>A0A7S1FC93_NOCSC</name>
<reference evidence="3" key="1">
    <citation type="submission" date="2021-01" db="EMBL/GenBank/DDBJ databases">
        <authorList>
            <person name="Corre E."/>
            <person name="Pelletier E."/>
            <person name="Niang G."/>
            <person name="Scheremetjew M."/>
            <person name="Finn R."/>
            <person name="Kale V."/>
            <person name="Holt S."/>
            <person name="Cochrane G."/>
            <person name="Meng A."/>
            <person name="Brown T."/>
            <person name="Cohen L."/>
        </authorList>
    </citation>
    <scope>NUCLEOTIDE SEQUENCE</scope>
</reference>
<gene>
    <name evidence="3" type="ORF">NSCI0253_LOCUS33666</name>
</gene>
<protein>
    <submittedName>
        <fullName evidence="3">Uncharacterized protein</fullName>
    </submittedName>
</protein>
<dbReference type="EMBL" id="HBFQ01047318">
    <property type="protein sequence ID" value="CAD8859312.1"/>
    <property type="molecule type" value="Transcribed_RNA"/>
</dbReference>
<keyword evidence="2" id="KW-0472">Membrane</keyword>
<evidence type="ECO:0000256" key="1">
    <source>
        <dbReference type="SAM" id="MobiDB-lite"/>
    </source>
</evidence>
<accession>A0A7S1FC93</accession>
<keyword evidence="2" id="KW-0812">Transmembrane</keyword>
<feature type="region of interest" description="Disordered" evidence="1">
    <location>
        <begin position="83"/>
        <end position="105"/>
    </location>
</feature>
<proteinExistence type="predicted"/>
<feature type="compositionally biased region" description="Polar residues" evidence="1">
    <location>
        <begin position="91"/>
        <end position="105"/>
    </location>
</feature>